<dbReference type="Gene3D" id="3.20.20.150">
    <property type="entry name" value="Divalent-metal-dependent TIM barrel enzymes"/>
    <property type="match status" value="1"/>
</dbReference>
<evidence type="ECO:0000313" key="2">
    <source>
        <dbReference type="EMBL" id="WCR08593.1"/>
    </source>
</evidence>
<dbReference type="PANTHER" id="PTHR12110">
    <property type="entry name" value="HYDROXYPYRUVATE ISOMERASE"/>
    <property type="match status" value="1"/>
</dbReference>
<keyword evidence="2" id="KW-0413">Isomerase</keyword>
<organism evidence="2 3">
    <name type="scientific">Paracoccus fistulariae</name>
    <dbReference type="NCBI Taxonomy" id="658446"/>
    <lineage>
        <taxon>Bacteria</taxon>
        <taxon>Pseudomonadati</taxon>
        <taxon>Pseudomonadota</taxon>
        <taxon>Alphaproteobacteria</taxon>
        <taxon>Rhodobacterales</taxon>
        <taxon>Paracoccaceae</taxon>
        <taxon>Paracoccus</taxon>
    </lineage>
</organism>
<name>A0ABY7SNN0_9RHOB</name>
<dbReference type="InterPro" id="IPR036237">
    <property type="entry name" value="Xyl_isomerase-like_sf"/>
</dbReference>
<dbReference type="Pfam" id="PF01261">
    <property type="entry name" value="AP_endonuc_2"/>
    <property type="match status" value="1"/>
</dbReference>
<proteinExistence type="predicted"/>
<accession>A0ABY7SNN0</accession>
<reference evidence="2 3" key="1">
    <citation type="submission" date="2021-01" db="EMBL/GenBank/DDBJ databases">
        <title>Biogeographic distribution of Paracoccus.</title>
        <authorList>
            <person name="Hollensteiner J."/>
            <person name="Leineberger J."/>
            <person name="Brinkhoff T."/>
            <person name="Daniel R."/>
        </authorList>
    </citation>
    <scope>NUCLEOTIDE SEQUENCE [LARGE SCALE GENOMIC DNA]</scope>
    <source>
        <strain evidence="2 3">KCTC 22803</strain>
    </source>
</reference>
<feature type="domain" description="Xylose isomerase-like TIM barrel" evidence="1">
    <location>
        <begin position="48"/>
        <end position="294"/>
    </location>
</feature>
<dbReference type="EMBL" id="CP067136">
    <property type="protein sequence ID" value="WCR08593.1"/>
    <property type="molecule type" value="Genomic_DNA"/>
</dbReference>
<dbReference type="GO" id="GO:0016853">
    <property type="term" value="F:isomerase activity"/>
    <property type="evidence" value="ECO:0007669"/>
    <property type="project" value="UniProtKB-KW"/>
</dbReference>
<keyword evidence="3" id="KW-1185">Reference proteome</keyword>
<dbReference type="InterPro" id="IPR013022">
    <property type="entry name" value="Xyl_isomerase-like_TIM-brl"/>
</dbReference>
<protein>
    <submittedName>
        <fullName evidence="2">Sugar phosphate isomerase/epimerase</fullName>
    </submittedName>
</protein>
<sequence length="319" mass="35631">MGEDRVTRRWNAETWPIAAAMIPFPGRLPDGRLVQDAGPEVWARDLTDVADAGFDAVDPTDSWLRVADLDPAQRADFIAICGDLGLSVPAISTSRRSVIDPQHGAEYLAYGHRVLDVAAEMGVGHVSFGFFGPLTPEQMARLWFWTTEGVKNPSDPDTYRLAIARTRELGDHAERLGIRISLEMYEDTYIGTARDAVRFMQDLDHPALRLNMDIGNLIRLHRPVEPWAEMIELCAPYAGYWHVKNYYRMEDPSSGQILTHPAPLLGGTINYRAAIRRVLELGFDSPFLVEHYGGDGLGVCARNRDYIRGILAGRTVLND</sequence>
<dbReference type="Proteomes" id="UP001219349">
    <property type="component" value="Chromosome"/>
</dbReference>
<dbReference type="SUPFAM" id="SSF51658">
    <property type="entry name" value="Xylose isomerase-like"/>
    <property type="match status" value="1"/>
</dbReference>
<gene>
    <name evidence="2" type="ORF">JHX87_07260</name>
</gene>
<evidence type="ECO:0000259" key="1">
    <source>
        <dbReference type="Pfam" id="PF01261"/>
    </source>
</evidence>
<dbReference type="InterPro" id="IPR050312">
    <property type="entry name" value="IolE/XylAMocC-like"/>
</dbReference>
<evidence type="ECO:0000313" key="3">
    <source>
        <dbReference type="Proteomes" id="UP001219349"/>
    </source>
</evidence>